<evidence type="ECO:0000313" key="2">
    <source>
        <dbReference type="EMBL" id="KAK8565020.1"/>
    </source>
</evidence>
<proteinExistence type="predicted"/>
<evidence type="ECO:0000313" key="3">
    <source>
        <dbReference type="Proteomes" id="UP001472677"/>
    </source>
</evidence>
<sequence>MSLAAKSLRSPFSPDLVNPDGRPPDSIPIIPEGIIRERSVSPPSFGDGHSVKKGRTEELTVNGSIDNEMVVGVKETHTRQALPAAETVITAVGTESIKHSGGMEDSYASKVMGLRDNIGPSPIFLKDEVMILDEDIITGSDDCPMEAVSELSLFGPWMVVTDRRRRGARVRSGAPLSANPINSLRFVNLMVEDMDGEHVQDGSRVKLVHEEVAAAPRIGNGEAAK</sequence>
<gene>
    <name evidence="2" type="ORF">V6N12_058596</name>
</gene>
<protein>
    <submittedName>
        <fullName evidence="2">Uncharacterized protein</fullName>
    </submittedName>
</protein>
<feature type="region of interest" description="Disordered" evidence="1">
    <location>
        <begin position="1"/>
        <end position="27"/>
    </location>
</feature>
<reference evidence="2 3" key="1">
    <citation type="journal article" date="2024" name="G3 (Bethesda)">
        <title>Genome assembly of Hibiscus sabdariffa L. provides insights into metabolisms of medicinal natural products.</title>
        <authorList>
            <person name="Kim T."/>
        </authorList>
    </citation>
    <scope>NUCLEOTIDE SEQUENCE [LARGE SCALE GENOMIC DNA]</scope>
    <source>
        <strain evidence="2">TK-2024</strain>
        <tissue evidence="2">Old leaves</tissue>
    </source>
</reference>
<comment type="caution">
    <text evidence="2">The sequence shown here is derived from an EMBL/GenBank/DDBJ whole genome shotgun (WGS) entry which is preliminary data.</text>
</comment>
<dbReference type="EMBL" id="JBBPBM010000010">
    <property type="protein sequence ID" value="KAK8565020.1"/>
    <property type="molecule type" value="Genomic_DNA"/>
</dbReference>
<dbReference type="Proteomes" id="UP001472677">
    <property type="component" value="Unassembled WGS sequence"/>
</dbReference>
<organism evidence="2 3">
    <name type="scientific">Hibiscus sabdariffa</name>
    <name type="common">roselle</name>
    <dbReference type="NCBI Taxonomy" id="183260"/>
    <lineage>
        <taxon>Eukaryota</taxon>
        <taxon>Viridiplantae</taxon>
        <taxon>Streptophyta</taxon>
        <taxon>Embryophyta</taxon>
        <taxon>Tracheophyta</taxon>
        <taxon>Spermatophyta</taxon>
        <taxon>Magnoliopsida</taxon>
        <taxon>eudicotyledons</taxon>
        <taxon>Gunneridae</taxon>
        <taxon>Pentapetalae</taxon>
        <taxon>rosids</taxon>
        <taxon>malvids</taxon>
        <taxon>Malvales</taxon>
        <taxon>Malvaceae</taxon>
        <taxon>Malvoideae</taxon>
        <taxon>Hibiscus</taxon>
    </lineage>
</organism>
<accession>A0ABR2ESL1</accession>
<name>A0ABR2ESL1_9ROSI</name>
<evidence type="ECO:0000256" key="1">
    <source>
        <dbReference type="SAM" id="MobiDB-lite"/>
    </source>
</evidence>
<keyword evidence="3" id="KW-1185">Reference proteome</keyword>